<dbReference type="Proteomes" id="UP001500212">
    <property type="component" value="Unassembled WGS sequence"/>
</dbReference>
<proteinExistence type="predicted"/>
<name>A0ABP8TMR3_9ACTN</name>
<evidence type="ECO:0000313" key="2">
    <source>
        <dbReference type="Proteomes" id="UP001500212"/>
    </source>
</evidence>
<keyword evidence="2" id="KW-1185">Reference proteome</keyword>
<comment type="caution">
    <text evidence="1">The sequence shown here is derived from an EMBL/GenBank/DDBJ whole genome shotgun (WGS) entry which is preliminary data.</text>
</comment>
<evidence type="ECO:0000313" key="1">
    <source>
        <dbReference type="EMBL" id="GAA4609408.1"/>
    </source>
</evidence>
<protein>
    <submittedName>
        <fullName evidence="1">Uncharacterized protein</fullName>
    </submittedName>
</protein>
<accession>A0ABP8TMR3</accession>
<reference evidence="2" key="1">
    <citation type="journal article" date="2019" name="Int. J. Syst. Evol. Microbiol.">
        <title>The Global Catalogue of Microorganisms (GCM) 10K type strain sequencing project: providing services to taxonomists for standard genome sequencing and annotation.</title>
        <authorList>
            <consortium name="The Broad Institute Genomics Platform"/>
            <consortium name="The Broad Institute Genome Sequencing Center for Infectious Disease"/>
            <person name="Wu L."/>
            <person name="Ma J."/>
        </authorList>
    </citation>
    <scope>NUCLEOTIDE SEQUENCE [LARGE SCALE GENOMIC DNA]</scope>
    <source>
        <strain evidence="2">JCM 17938</strain>
    </source>
</reference>
<gene>
    <name evidence="1" type="ORF">GCM10023195_37910</name>
</gene>
<organism evidence="1 2">
    <name type="scientific">Actinoallomurus liliacearum</name>
    <dbReference type="NCBI Taxonomy" id="1080073"/>
    <lineage>
        <taxon>Bacteria</taxon>
        <taxon>Bacillati</taxon>
        <taxon>Actinomycetota</taxon>
        <taxon>Actinomycetes</taxon>
        <taxon>Streptosporangiales</taxon>
        <taxon>Thermomonosporaceae</taxon>
        <taxon>Actinoallomurus</taxon>
    </lineage>
</organism>
<sequence length="44" mass="4807">MPDQLACGCIGTCNGDCDRALREIIEQGQQALRDEAVRRALSDD</sequence>
<dbReference type="RefSeq" id="WP_345355473.1">
    <property type="nucleotide sequence ID" value="NZ_BAABHJ010000008.1"/>
</dbReference>
<dbReference type="EMBL" id="BAABHJ010000008">
    <property type="protein sequence ID" value="GAA4609408.1"/>
    <property type="molecule type" value="Genomic_DNA"/>
</dbReference>